<evidence type="ECO:0000313" key="2">
    <source>
        <dbReference type="EMBL" id="CDQ72542.1"/>
    </source>
</evidence>
<dbReference type="AlphaFoldDB" id="A0A060WZV9"/>
<feature type="compositionally biased region" description="Gly residues" evidence="1">
    <location>
        <begin position="266"/>
        <end position="285"/>
    </location>
</feature>
<reference evidence="2" key="2">
    <citation type="submission" date="2014-03" db="EMBL/GenBank/DDBJ databases">
        <authorList>
            <person name="Genoscope - CEA"/>
        </authorList>
    </citation>
    <scope>NUCLEOTIDE SEQUENCE</scope>
</reference>
<feature type="region of interest" description="Disordered" evidence="1">
    <location>
        <begin position="246"/>
        <end position="310"/>
    </location>
</feature>
<accession>A0A060WZV9</accession>
<feature type="compositionally biased region" description="Acidic residues" evidence="1">
    <location>
        <begin position="101"/>
        <end position="110"/>
    </location>
</feature>
<feature type="compositionally biased region" description="Basic residues" evidence="1">
    <location>
        <begin position="59"/>
        <end position="68"/>
    </location>
</feature>
<feature type="region of interest" description="Disordered" evidence="1">
    <location>
        <begin position="59"/>
        <end position="219"/>
    </location>
</feature>
<protein>
    <submittedName>
        <fullName evidence="2">Uncharacterized protein</fullName>
    </submittedName>
</protein>
<proteinExistence type="predicted"/>
<dbReference type="STRING" id="8022.A0A060WZV9"/>
<feature type="compositionally biased region" description="Polar residues" evidence="1">
    <location>
        <begin position="85"/>
        <end position="100"/>
    </location>
</feature>
<feature type="compositionally biased region" description="Polar residues" evidence="1">
    <location>
        <begin position="118"/>
        <end position="132"/>
    </location>
</feature>
<feature type="compositionally biased region" description="Basic and acidic residues" evidence="1">
    <location>
        <begin position="300"/>
        <end position="310"/>
    </location>
</feature>
<organism evidence="2 3">
    <name type="scientific">Oncorhynchus mykiss</name>
    <name type="common">Rainbow trout</name>
    <name type="synonym">Salmo gairdneri</name>
    <dbReference type="NCBI Taxonomy" id="8022"/>
    <lineage>
        <taxon>Eukaryota</taxon>
        <taxon>Metazoa</taxon>
        <taxon>Chordata</taxon>
        <taxon>Craniata</taxon>
        <taxon>Vertebrata</taxon>
        <taxon>Euteleostomi</taxon>
        <taxon>Actinopterygii</taxon>
        <taxon>Neopterygii</taxon>
        <taxon>Teleostei</taxon>
        <taxon>Protacanthopterygii</taxon>
        <taxon>Salmoniformes</taxon>
        <taxon>Salmonidae</taxon>
        <taxon>Salmoninae</taxon>
        <taxon>Oncorhynchus</taxon>
    </lineage>
</organism>
<sequence length="310" mass="33433">MSVVSIVYSFISERGGVRAARGRNVSTGLLVAVLVDRGVGERKGGKGVVIDWAPNQGVRRRRRGRPKVKQGGPSTRVLRRAGEDSVNQEVNEGKSNSETSGQEEEDEGSYDSDRGTNDVKTTPPSSKDTPMNTAAIGPAAKLQANQKARSKKERQGDDASMPSAELRMRGAPCTPRPATADRRRPELQEPQGARRGPVPSWRASSVGNSLEDSRGVQGPLAEAEMKSSGLQSILGQRRGCWLETETQREDTTRGRKSRKKQVGMGVNMGGGGGGGRGVMREGGIGANKKRQCETGNGSWWRDRVLSRNNR</sequence>
<gene>
    <name evidence="2" type="ORF">GSONMT00063549001</name>
</gene>
<reference evidence="2" key="1">
    <citation type="journal article" date="2014" name="Nat. Commun.">
        <title>The rainbow trout genome provides novel insights into evolution after whole-genome duplication in vertebrates.</title>
        <authorList>
            <person name="Berthelot C."/>
            <person name="Brunet F."/>
            <person name="Chalopin D."/>
            <person name="Juanchich A."/>
            <person name="Bernard M."/>
            <person name="Noel B."/>
            <person name="Bento P."/>
            <person name="Da Silva C."/>
            <person name="Labadie K."/>
            <person name="Alberti A."/>
            <person name="Aury J.M."/>
            <person name="Louis A."/>
            <person name="Dehais P."/>
            <person name="Bardou P."/>
            <person name="Montfort J."/>
            <person name="Klopp C."/>
            <person name="Cabau C."/>
            <person name="Gaspin C."/>
            <person name="Thorgaard G.H."/>
            <person name="Boussaha M."/>
            <person name="Quillet E."/>
            <person name="Guyomard R."/>
            <person name="Galiana D."/>
            <person name="Bobe J."/>
            <person name="Volff J.N."/>
            <person name="Genet C."/>
            <person name="Wincker P."/>
            <person name="Jaillon O."/>
            <person name="Roest Crollius H."/>
            <person name="Guiguen Y."/>
        </authorList>
    </citation>
    <scope>NUCLEOTIDE SEQUENCE [LARGE SCALE GENOMIC DNA]</scope>
</reference>
<evidence type="ECO:0000313" key="3">
    <source>
        <dbReference type="Proteomes" id="UP000193380"/>
    </source>
</evidence>
<dbReference type="PaxDb" id="8022-A0A060WZV9"/>
<dbReference type="EMBL" id="FR904841">
    <property type="protein sequence ID" value="CDQ72542.1"/>
    <property type="molecule type" value="Genomic_DNA"/>
</dbReference>
<evidence type="ECO:0000256" key="1">
    <source>
        <dbReference type="SAM" id="MobiDB-lite"/>
    </source>
</evidence>
<name>A0A060WZV9_ONCMY</name>
<dbReference type="Proteomes" id="UP000193380">
    <property type="component" value="Unassembled WGS sequence"/>
</dbReference>